<feature type="region of interest" description="Disordered" evidence="13">
    <location>
        <begin position="376"/>
        <end position="401"/>
    </location>
</feature>
<evidence type="ECO:0000313" key="15">
    <source>
        <dbReference type="EMBL" id="WFD35149.1"/>
    </source>
</evidence>
<evidence type="ECO:0000256" key="8">
    <source>
        <dbReference type="ARBA" id="ARBA00022989"/>
    </source>
</evidence>
<keyword evidence="16" id="KW-1185">Reference proteome</keyword>
<keyword evidence="10" id="KW-0906">Nuclear pore complex</keyword>
<accession>A0AAF0EV87</accession>
<evidence type="ECO:0008006" key="17">
    <source>
        <dbReference type="Google" id="ProtNLM"/>
    </source>
</evidence>
<evidence type="ECO:0000256" key="13">
    <source>
        <dbReference type="SAM" id="MobiDB-lite"/>
    </source>
</evidence>
<evidence type="ECO:0000313" key="16">
    <source>
        <dbReference type="Proteomes" id="UP001219933"/>
    </source>
</evidence>
<dbReference type="Proteomes" id="UP001219933">
    <property type="component" value="Chromosome 3"/>
</dbReference>
<evidence type="ECO:0000256" key="7">
    <source>
        <dbReference type="ARBA" id="ARBA00022927"/>
    </source>
</evidence>
<dbReference type="AlphaFoldDB" id="A0AAF0EV87"/>
<keyword evidence="7" id="KW-0653">Protein transport</keyword>
<dbReference type="GO" id="GO:0030674">
    <property type="term" value="F:protein-macromolecule adaptor activity"/>
    <property type="evidence" value="ECO:0007669"/>
    <property type="project" value="TreeGrafter"/>
</dbReference>
<evidence type="ECO:0000256" key="12">
    <source>
        <dbReference type="ARBA" id="ARBA00023242"/>
    </source>
</evidence>
<evidence type="ECO:0000256" key="6">
    <source>
        <dbReference type="ARBA" id="ARBA00022816"/>
    </source>
</evidence>
<keyword evidence="6" id="KW-0509">mRNA transport</keyword>
<sequence length="640" mass="68602">MPPPASPTAAYRALLKDAMRARQQRILFLVWLSAHIALAAALRSPLALFRLWVLLGSLCLVVFSALPLLLARRGHLISPTKGGAPLNRFDALVRLSADSAAWRTVALHATAAGAAALIYACTATQAFGWAHALAPMVWVNAHHAYYINETLILSVIAAAGAGAVYGAVFHTWPCTAWHGVPQFDVSALIGGHSTIRVRFSQHVSHTLLQATTVGLAGAVAPVLVYMIVRDHMWSFVLRIVGVQSAIRPFFVPSFRLPFAPVSMALASVPVLLMVLFLFAVANSLFDVYWTHPLPPLALRARDPNVTLLGGLSDDHPFFASHAFGELARLARFDKGRRQLLFDDVQRQHGRPAAWTGVRVACVKALDNVVPPAKKQANDASASAVQQPNNTASTAPASAPKTNAAPTVWQQLLGTNPKKDKPVAVAPVTTARLQSGATTTTTTATASASATATQTAPASDTHLFRVFRVATWLSWRIITAVWAVVPADAKHVLVPTALIQSLTAQSPFLHVDAALRESSTQACCAADALQHLILASISEDAYGSVQRDVQTVVDALNRASARIDQVRKKSEADALEQDNKLLAEVRGALAQAGGSAASFSTSHAPFYNELQQAWLAYEPLVHALRTSTREIVDRFAQYGIA</sequence>
<feature type="compositionally biased region" description="Low complexity" evidence="13">
    <location>
        <begin position="387"/>
        <end position="401"/>
    </location>
</feature>
<keyword evidence="4" id="KW-0813">Transport</keyword>
<evidence type="ECO:0000256" key="9">
    <source>
        <dbReference type="ARBA" id="ARBA00023010"/>
    </source>
</evidence>
<dbReference type="GO" id="GO:0070631">
    <property type="term" value="P:spindle pole body localization"/>
    <property type="evidence" value="ECO:0007669"/>
    <property type="project" value="TreeGrafter"/>
</dbReference>
<dbReference type="GO" id="GO:0031965">
    <property type="term" value="C:nuclear membrane"/>
    <property type="evidence" value="ECO:0007669"/>
    <property type="project" value="UniProtKB-SubCell"/>
</dbReference>
<proteinExistence type="inferred from homology"/>
<evidence type="ECO:0000256" key="10">
    <source>
        <dbReference type="ARBA" id="ARBA00023132"/>
    </source>
</evidence>
<dbReference type="PANTHER" id="PTHR13269:SF6">
    <property type="entry name" value="NUCLEOPORIN NDC1"/>
    <property type="match status" value="1"/>
</dbReference>
<gene>
    <name evidence="15" type="ORF">MCUN1_001998</name>
</gene>
<dbReference type="EMBL" id="CP119879">
    <property type="protein sequence ID" value="WFD35149.1"/>
    <property type="molecule type" value="Genomic_DNA"/>
</dbReference>
<organism evidence="15 16">
    <name type="scientific">Malassezia cuniculi</name>
    <dbReference type="NCBI Taxonomy" id="948313"/>
    <lineage>
        <taxon>Eukaryota</taxon>
        <taxon>Fungi</taxon>
        <taxon>Dikarya</taxon>
        <taxon>Basidiomycota</taxon>
        <taxon>Ustilaginomycotina</taxon>
        <taxon>Malasseziomycetes</taxon>
        <taxon>Malasseziales</taxon>
        <taxon>Malasseziaceae</taxon>
        <taxon>Malassezia</taxon>
    </lineage>
</organism>
<keyword evidence="5 14" id="KW-0812">Transmembrane</keyword>
<evidence type="ECO:0000256" key="5">
    <source>
        <dbReference type="ARBA" id="ARBA00022692"/>
    </source>
</evidence>
<evidence type="ECO:0000256" key="3">
    <source>
        <dbReference type="ARBA" id="ARBA00005760"/>
    </source>
</evidence>
<comment type="similarity">
    <text evidence="3">Belongs to the NDC1 family.</text>
</comment>
<reference evidence="15" key="1">
    <citation type="submission" date="2023-03" db="EMBL/GenBank/DDBJ databases">
        <title>Mating type loci evolution in Malassezia.</title>
        <authorList>
            <person name="Coelho M.A."/>
        </authorList>
    </citation>
    <scope>NUCLEOTIDE SEQUENCE</scope>
    <source>
        <strain evidence="15">CBS 11721</strain>
    </source>
</reference>
<evidence type="ECO:0000256" key="1">
    <source>
        <dbReference type="ARBA" id="ARBA00004232"/>
    </source>
</evidence>
<evidence type="ECO:0000256" key="4">
    <source>
        <dbReference type="ARBA" id="ARBA00022448"/>
    </source>
</evidence>
<feature type="transmembrane region" description="Helical" evidence="14">
    <location>
        <begin position="151"/>
        <end position="172"/>
    </location>
</feature>
<feature type="transmembrane region" description="Helical" evidence="14">
    <location>
        <begin position="207"/>
        <end position="228"/>
    </location>
</feature>
<comment type="subcellular location">
    <subcellularLocation>
        <location evidence="1">Nucleus membrane</location>
        <topology evidence="1">Multi-pass membrane protein</topology>
    </subcellularLocation>
    <subcellularLocation>
        <location evidence="2">Nucleus</location>
        <location evidence="2">Nuclear pore complex</location>
    </subcellularLocation>
</comment>
<dbReference type="GO" id="GO:0005816">
    <property type="term" value="C:spindle pole body"/>
    <property type="evidence" value="ECO:0007669"/>
    <property type="project" value="TreeGrafter"/>
</dbReference>
<evidence type="ECO:0000256" key="11">
    <source>
        <dbReference type="ARBA" id="ARBA00023136"/>
    </source>
</evidence>
<evidence type="ECO:0000256" key="14">
    <source>
        <dbReference type="SAM" id="Phobius"/>
    </source>
</evidence>
<feature type="compositionally biased region" description="Polar residues" evidence="13">
    <location>
        <begin position="377"/>
        <end position="386"/>
    </location>
</feature>
<keyword evidence="9" id="KW-0811">Translocation</keyword>
<dbReference type="GO" id="GO:0051028">
    <property type="term" value="P:mRNA transport"/>
    <property type="evidence" value="ECO:0007669"/>
    <property type="project" value="UniProtKB-KW"/>
</dbReference>
<dbReference type="GO" id="GO:0006999">
    <property type="term" value="P:nuclear pore organization"/>
    <property type="evidence" value="ECO:0007669"/>
    <property type="project" value="TreeGrafter"/>
</dbReference>
<dbReference type="Pfam" id="PF09531">
    <property type="entry name" value="Ndc1_Nup"/>
    <property type="match status" value="1"/>
</dbReference>
<keyword evidence="11 14" id="KW-0472">Membrane</keyword>
<name>A0AAF0EV87_9BASI</name>
<evidence type="ECO:0000256" key="2">
    <source>
        <dbReference type="ARBA" id="ARBA00004567"/>
    </source>
</evidence>
<feature type="transmembrane region" description="Helical" evidence="14">
    <location>
        <begin position="266"/>
        <end position="289"/>
    </location>
</feature>
<keyword evidence="8 14" id="KW-1133">Transmembrane helix</keyword>
<protein>
    <recommendedName>
        <fullName evidence="17">Nucleoporin protein Ndc1-Nup</fullName>
    </recommendedName>
</protein>
<dbReference type="InterPro" id="IPR019049">
    <property type="entry name" value="Nucleoporin_prot_Ndc1/Nup"/>
</dbReference>
<dbReference type="GO" id="GO:0070762">
    <property type="term" value="C:nuclear pore transmembrane ring"/>
    <property type="evidence" value="ECO:0007669"/>
    <property type="project" value="TreeGrafter"/>
</dbReference>
<dbReference type="PANTHER" id="PTHR13269">
    <property type="entry name" value="NUCLEOPORIN NDC1"/>
    <property type="match status" value="1"/>
</dbReference>
<keyword evidence="12" id="KW-0539">Nucleus</keyword>
<feature type="transmembrane region" description="Helical" evidence="14">
    <location>
        <begin position="49"/>
        <end position="71"/>
    </location>
</feature>
<dbReference type="GO" id="GO:0015031">
    <property type="term" value="P:protein transport"/>
    <property type="evidence" value="ECO:0007669"/>
    <property type="project" value="UniProtKB-KW"/>
</dbReference>